<dbReference type="Proteomes" id="UP000596857">
    <property type="component" value="Unassembled WGS sequence"/>
</dbReference>
<accession>A0ABX1Y930</accession>
<keyword evidence="5 6" id="KW-0482">Metalloprotease</keyword>
<evidence type="ECO:0000256" key="2">
    <source>
        <dbReference type="ARBA" id="ARBA00022723"/>
    </source>
</evidence>
<evidence type="ECO:0000313" key="8">
    <source>
        <dbReference type="EMBL" id="NOU77447.1"/>
    </source>
</evidence>
<keyword evidence="2" id="KW-0479">Metal-binding</keyword>
<evidence type="ECO:0000256" key="6">
    <source>
        <dbReference type="RuleBase" id="RU003983"/>
    </source>
</evidence>
<keyword evidence="4 6" id="KW-0862">Zinc</keyword>
<gene>
    <name evidence="8" type="ORF">GC101_00985</name>
</gene>
<evidence type="ECO:0000259" key="7">
    <source>
        <dbReference type="Pfam" id="PF01435"/>
    </source>
</evidence>
<comment type="cofactor">
    <cofactor evidence="6">
        <name>Zn(2+)</name>
        <dbReference type="ChEBI" id="CHEBI:29105"/>
    </cofactor>
    <text evidence="6">Binds 1 zinc ion per subunit.</text>
</comment>
<dbReference type="Gene3D" id="3.30.2010.10">
    <property type="entry name" value="Metalloproteases ('zincins'), catalytic domain"/>
    <property type="match status" value="1"/>
</dbReference>
<keyword evidence="3 6" id="KW-0378">Hydrolase</keyword>
<evidence type="ECO:0000256" key="4">
    <source>
        <dbReference type="ARBA" id="ARBA00022833"/>
    </source>
</evidence>
<dbReference type="EMBL" id="WHOB01000012">
    <property type="protein sequence ID" value="NOU77447.1"/>
    <property type="molecule type" value="Genomic_DNA"/>
</dbReference>
<proteinExistence type="inferred from homology"/>
<evidence type="ECO:0000256" key="3">
    <source>
        <dbReference type="ARBA" id="ARBA00022801"/>
    </source>
</evidence>
<reference evidence="8 9" key="1">
    <citation type="submission" date="2019-10" db="EMBL/GenBank/DDBJ databases">
        <title>Description of Paenibacillus terricola sp. nov.</title>
        <authorList>
            <person name="Carlier A."/>
            <person name="Qi S."/>
        </authorList>
    </citation>
    <scope>NUCLEOTIDE SEQUENCE [LARGE SCALE GENOMIC DNA]</scope>
    <source>
        <strain evidence="8 9">LMG 31459</strain>
    </source>
</reference>
<evidence type="ECO:0000256" key="1">
    <source>
        <dbReference type="ARBA" id="ARBA00022670"/>
    </source>
</evidence>
<evidence type="ECO:0000313" key="9">
    <source>
        <dbReference type="Proteomes" id="UP000596857"/>
    </source>
</evidence>
<comment type="similarity">
    <text evidence="6">Belongs to the peptidase M48 family.</text>
</comment>
<dbReference type="InterPro" id="IPR001915">
    <property type="entry name" value="Peptidase_M48"/>
</dbReference>
<comment type="caution">
    <text evidence="8">The sequence shown here is derived from an EMBL/GenBank/DDBJ whole genome shotgun (WGS) entry which is preliminary data.</text>
</comment>
<sequence>MNTPILVSKDQSKAVQEIKVGDYVYVAGLDLVWKQKKVGYSGGSQSSKNTRQPGIIFISYGQEQYLVVTPDSLFLMPDQTLKRADKLTIQDHLLNEKGQKVAIHGVDSGVYRGGFHHIATDTQEPNENLDGHLVIANGIVCADYTLQIKYHGDEHKKEFAEMPTVGSKAYNDKYGVVKDQAIRNKNIDIDFTPSSEIAIPKRPADALAFISEEDAQAHLEYGQFRDHLDPVSRSWIDYLFTQFKLHYPDINFSVDWNNDEVNAYAWISNGERHVQILGGLVRSTTLELEGLALVVAHEIGHHYGGEPTYPGSTLSCEGQADFYGARNVMRKVWFGEFYISVTEKAISQLADFFGVASTDMDKQAAFMGKNTNGCEHPPGDCRIETYNAAVDLKPKPACAG</sequence>
<organism evidence="8 9">
    <name type="scientific">Paenibacillus phytohabitans</name>
    <dbReference type="NCBI Taxonomy" id="2654978"/>
    <lineage>
        <taxon>Bacteria</taxon>
        <taxon>Bacillati</taxon>
        <taxon>Bacillota</taxon>
        <taxon>Bacilli</taxon>
        <taxon>Bacillales</taxon>
        <taxon>Paenibacillaceae</taxon>
        <taxon>Paenibacillus</taxon>
    </lineage>
</organism>
<feature type="domain" description="Peptidase M48" evidence="7">
    <location>
        <begin position="241"/>
        <end position="363"/>
    </location>
</feature>
<name>A0ABX1Y930_9BACL</name>
<keyword evidence="1 6" id="KW-0645">Protease</keyword>
<dbReference type="Pfam" id="PF01435">
    <property type="entry name" value="Peptidase_M48"/>
    <property type="match status" value="1"/>
</dbReference>
<protein>
    <recommendedName>
        <fullName evidence="7">Peptidase M48 domain-containing protein</fullName>
    </recommendedName>
</protein>
<keyword evidence="9" id="KW-1185">Reference proteome</keyword>
<dbReference type="Gene3D" id="2.170.16.10">
    <property type="entry name" value="Hedgehog/Intein (Hint) domain"/>
    <property type="match status" value="1"/>
</dbReference>
<evidence type="ECO:0000256" key="5">
    <source>
        <dbReference type="ARBA" id="ARBA00023049"/>
    </source>
</evidence>